<dbReference type="InterPro" id="IPR001810">
    <property type="entry name" value="F-box_dom"/>
</dbReference>
<dbReference type="GeneID" id="93611527"/>
<dbReference type="Pfam" id="PF03983">
    <property type="entry name" value="SHD1"/>
    <property type="match status" value="1"/>
</dbReference>
<dbReference type="InterPro" id="IPR007131">
    <property type="entry name" value="SHD1"/>
</dbReference>
<reference evidence="3 4" key="1">
    <citation type="journal article" date="2009" name="PLoS Genet.">
        <title>Genomic analysis of the basal lineage fungus Rhizopus oryzae reveals a whole-genome duplication.</title>
        <authorList>
            <person name="Ma L.-J."/>
            <person name="Ibrahim A.S."/>
            <person name="Skory C."/>
            <person name="Grabherr M.G."/>
            <person name="Burger G."/>
            <person name="Butler M."/>
            <person name="Elias M."/>
            <person name="Idnurm A."/>
            <person name="Lang B.F."/>
            <person name="Sone T."/>
            <person name="Abe A."/>
            <person name="Calvo S.E."/>
            <person name="Corrochano L.M."/>
            <person name="Engels R."/>
            <person name="Fu J."/>
            <person name="Hansberg W."/>
            <person name="Kim J.-M."/>
            <person name="Kodira C.D."/>
            <person name="Koehrsen M.J."/>
            <person name="Liu B."/>
            <person name="Miranda-Saavedra D."/>
            <person name="O'Leary S."/>
            <person name="Ortiz-Castellanos L."/>
            <person name="Poulter R."/>
            <person name="Rodriguez-Romero J."/>
            <person name="Ruiz-Herrera J."/>
            <person name="Shen Y.-Q."/>
            <person name="Zeng Q."/>
            <person name="Galagan J."/>
            <person name="Birren B.W."/>
            <person name="Cuomo C.A."/>
            <person name="Wickes B.L."/>
        </authorList>
    </citation>
    <scope>NUCLEOTIDE SEQUENCE [LARGE SCALE GENOMIC DNA]</scope>
    <source>
        <strain evidence="4">RA 99-880 / ATCC MYA-4621 / FGSC 9543 / NRRL 43880</strain>
    </source>
</reference>
<dbReference type="GO" id="GO:0008092">
    <property type="term" value="F:cytoskeletal protein binding"/>
    <property type="evidence" value="ECO:0007669"/>
    <property type="project" value="InterPro"/>
</dbReference>
<protein>
    <recommendedName>
        <fullName evidence="2">F-box domain-containing protein</fullName>
    </recommendedName>
</protein>
<evidence type="ECO:0000313" key="3">
    <source>
        <dbReference type="EMBL" id="EIE79851.1"/>
    </source>
</evidence>
<dbReference type="AlphaFoldDB" id="I1BUH1"/>
<organism evidence="3 4">
    <name type="scientific">Rhizopus delemar (strain RA 99-880 / ATCC MYA-4621 / FGSC 9543 / NRRL 43880)</name>
    <name type="common">Mucormycosis agent</name>
    <name type="synonym">Rhizopus arrhizus var. delemar</name>
    <dbReference type="NCBI Taxonomy" id="246409"/>
    <lineage>
        <taxon>Eukaryota</taxon>
        <taxon>Fungi</taxon>
        <taxon>Fungi incertae sedis</taxon>
        <taxon>Mucoromycota</taxon>
        <taxon>Mucoromycotina</taxon>
        <taxon>Mucoromycetes</taxon>
        <taxon>Mucorales</taxon>
        <taxon>Mucorineae</taxon>
        <taxon>Rhizopodaceae</taxon>
        <taxon>Rhizopus</taxon>
    </lineage>
</organism>
<accession>I1BUH1</accession>
<sequence>MAERLWLGNDGTYQVLASYVCLFQDKKVKLRKPNGSVIAVPLHLLCEDDIAFIATQSGRLKTESTFTDPSKDQQQPQKKPIEILSSSSGYSSSSEKTISTDAVKKKSETKELSTSPTEVLRHVLTSAVNQHVRQITADESKKMLPNRSLSSITEKFKRHTFIDTPIVDHPSSHLAFLPTKIIGRLFALLDTKSRFQLSLVNRRFHSFIYKPETWKTIWFAQVDIDDIFLFRLAVFLQRQDLRKAVERVVLDGTKVTCSSVLLVVKHLENVETLSIQSCWNIHSYRLAVDLTHLAKSNPIKSRIAQVIVGKVLHRGPVENSSRMEPPLDSKSFGQDIWFAHSALNRLTNRNVAFDVALCNTCHLGAAAHDFQCMSCGILPLLKCMGCEPRCDSKKKRALLAKVDTIFVVGQVMVPLSLTSVCLVVQ</sequence>
<dbReference type="RefSeq" id="XP_067515247.1">
    <property type="nucleotide sequence ID" value="XM_067659146.1"/>
</dbReference>
<dbReference type="Gene3D" id="2.30.30.700">
    <property type="entry name" value="SLA1 homology domain 1"/>
    <property type="match status" value="1"/>
</dbReference>
<dbReference type="GO" id="GO:0030674">
    <property type="term" value="F:protein-macromolecule adaptor activity"/>
    <property type="evidence" value="ECO:0007669"/>
    <property type="project" value="InterPro"/>
</dbReference>
<dbReference type="PROSITE" id="PS50181">
    <property type="entry name" value="FBOX"/>
    <property type="match status" value="1"/>
</dbReference>
<feature type="domain" description="F-box" evidence="2">
    <location>
        <begin position="171"/>
        <end position="217"/>
    </location>
</feature>
<feature type="region of interest" description="Disordered" evidence="1">
    <location>
        <begin position="63"/>
        <end position="111"/>
    </location>
</feature>
<proteinExistence type="predicted"/>
<dbReference type="GO" id="GO:0042802">
    <property type="term" value="F:identical protein binding"/>
    <property type="evidence" value="ECO:0007669"/>
    <property type="project" value="InterPro"/>
</dbReference>
<dbReference type="EMBL" id="CH476734">
    <property type="protein sequence ID" value="EIE79851.1"/>
    <property type="molecule type" value="Genomic_DNA"/>
</dbReference>
<name>I1BUH1_RHIO9</name>
<gene>
    <name evidence="3" type="ORF">RO3G_04556</name>
</gene>
<feature type="compositionally biased region" description="Basic and acidic residues" evidence="1">
    <location>
        <begin position="102"/>
        <end position="111"/>
    </location>
</feature>
<dbReference type="InParanoid" id="I1BUH1"/>
<keyword evidence="4" id="KW-1185">Reference proteome</keyword>
<dbReference type="VEuPathDB" id="FungiDB:RO3G_04556"/>
<dbReference type="GO" id="GO:0043130">
    <property type="term" value="F:ubiquitin binding"/>
    <property type="evidence" value="ECO:0007669"/>
    <property type="project" value="InterPro"/>
</dbReference>
<evidence type="ECO:0000256" key="1">
    <source>
        <dbReference type="SAM" id="MobiDB-lite"/>
    </source>
</evidence>
<dbReference type="Gene3D" id="3.80.10.10">
    <property type="entry name" value="Ribonuclease Inhibitor"/>
    <property type="match status" value="1"/>
</dbReference>
<dbReference type="InterPro" id="IPR036047">
    <property type="entry name" value="F-box-like_dom_sf"/>
</dbReference>
<dbReference type="SMART" id="SM00256">
    <property type="entry name" value="FBOX"/>
    <property type="match status" value="1"/>
</dbReference>
<evidence type="ECO:0000259" key="2">
    <source>
        <dbReference type="PROSITE" id="PS50181"/>
    </source>
</evidence>
<dbReference type="SUPFAM" id="SSF81383">
    <property type="entry name" value="F-box domain"/>
    <property type="match status" value="1"/>
</dbReference>
<dbReference type="OMA" id="MGCAPRC"/>
<evidence type="ECO:0000313" key="4">
    <source>
        <dbReference type="Proteomes" id="UP000009138"/>
    </source>
</evidence>
<dbReference type="OrthoDB" id="2285780at2759"/>
<dbReference type="InterPro" id="IPR032675">
    <property type="entry name" value="LRR_dom_sf"/>
</dbReference>
<dbReference type="Proteomes" id="UP000009138">
    <property type="component" value="Unassembled WGS sequence"/>
</dbReference>
<feature type="compositionally biased region" description="Low complexity" evidence="1">
    <location>
        <begin position="85"/>
        <end position="94"/>
    </location>
</feature>
<dbReference type="eggNOG" id="ENOG502T9YJ">
    <property type="taxonomic scope" value="Eukaryota"/>
</dbReference>
<dbReference type="Pfam" id="PF12937">
    <property type="entry name" value="F-box-like"/>
    <property type="match status" value="1"/>
</dbReference>